<keyword evidence="3" id="KW-1185">Reference proteome</keyword>
<sequence>MNPQSQGTSSSSPADPPLKRKRGRPRKDESMVQGENMPATATPSADSLKKNKQSVGTAGAVSDEMVGKVVSGVIEGSFDAGYLLKVKVGDTETHLRGVVFLPGRFTPITASNDVAPEAKMYRRTEMPIPVPTRPSQVPGPVPSSEERDKQPVELQHLAPINQVKSLSSELQSSVPLAQENQPSSNMLPLIDNLPPMSTTKSSLGGGVASQQILESVTGSQSASVMANMGHEKVTGRNDMLKEFEASLTELPNVNVEATEQSKAMPHSAPPIHSFPGSGTINPEQEIQPQIVSNNFKPSQVCDGVKIPNLEHNHVPVITEPGIMSTEPFGTKVWAEKQASPKKVEPPELPVKIFSGTDATQLNGRPISHAPKITNAETDSAPSTGLPAILFEREAIPSEPKLTSEGSSLQRMIEPQLCNSGGPNITKEDSDSAPVTGLPVMLFEREAIPSECKLGIDGPVLPRMTEPQLCISPGVSNSMDCNLKDAIPPTES</sequence>
<dbReference type="EMBL" id="EQ973828">
    <property type="protein sequence ID" value="EEF43885.1"/>
    <property type="molecule type" value="Genomic_DNA"/>
</dbReference>
<evidence type="ECO:0000313" key="2">
    <source>
        <dbReference type="EMBL" id="EEF43885.1"/>
    </source>
</evidence>
<gene>
    <name evidence="2" type="ORF">RCOM_0905070</name>
</gene>
<evidence type="ECO:0000313" key="3">
    <source>
        <dbReference type="Proteomes" id="UP000008311"/>
    </source>
</evidence>
<organism evidence="2 3">
    <name type="scientific">Ricinus communis</name>
    <name type="common">Castor bean</name>
    <dbReference type="NCBI Taxonomy" id="3988"/>
    <lineage>
        <taxon>Eukaryota</taxon>
        <taxon>Viridiplantae</taxon>
        <taxon>Streptophyta</taxon>
        <taxon>Embryophyta</taxon>
        <taxon>Tracheophyta</taxon>
        <taxon>Spermatophyta</taxon>
        <taxon>Magnoliopsida</taxon>
        <taxon>eudicotyledons</taxon>
        <taxon>Gunneridae</taxon>
        <taxon>Pentapetalae</taxon>
        <taxon>rosids</taxon>
        <taxon>fabids</taxon>
        <taxon>Malpighiales</taxon>
        <taxon>Euphorbiaceae</taxon>
        <taxon>Acalyphoideae</taxon>
        <taxon>Acalypheae</taxon>
        <taxon>Ricinus</taxon>
    </lineage>
</organism>
<dbReference type="OrthoDB" id="1919336at2759"/>
<evidence type="ECO:0000256" key="1">
    <source>
        <dbReference type="SAM" id="MobiDB-lite"/>
    </source>
</evidence>
<accession>B9RXM9</accession>
<dbReference type="InterPro" id="IPR045881">
    <property type="entry name" value="MNM1-like"/>
</dbReference>
<dbReference type="eggNOG" id="KOG1347">
    <property type="taxonomic scope" value="Eukaryota"/>
</dbReference>
<dbReference type="KEGG" id="rcu:8284215"/>
<proteinExistence type="predicted"/>
<protein>
    <recommendedName>
        <fullName evidence="4">AT hook motif-containing protein</fullName>
    </recommendedName>
</protein>
<feature type="region of interest" description="Disordered" evidence="1">
    <location>
        <begin position="1"/>
        <end position="60"/>
    </location>
</feature>
<dbReference type="InParanoid" id="B9RXM9"/>
<dbReference type="PANTHER" id="PTHR34682">
    <property type="entry name" value="AT HOOK MOTIF-CONTAINING PROTEIN"/>
    <property type="match status" value="1"/>
</dbReference>
<dbReference type="OMA" id="VECNAKD"/>
<reference evidence="3" key="1">
    <citation type="journal article" date="2010" name="Nat. Biotechnol.">
        <title>Draft genome sequence of the oilseed species Ricinus communis.</title>
        <authorList>
            <person name="Chan A.P."/>
            <person name="Crabtree J."/>
            <person name="Zhao Q."/>
            <person name="Lorenzi H."/>
            <person name="Orvis J."/>
            <person name="Puiu D."/>
            <person name="Melake-Berhan A."/>
            <person name="Jones K.M."/>
            <person name="Redman J."/>
            <person name="Chen G."/>
            <person name="Cahoon E.B."/>
            <person name="Gedil M."/>
            <person name="Stanke M."/>
            <person name="Haas B.J."/>
            <person name="Wortman J.R."/>
            <person name="Fraser-Liggett C.M."/>
            <person name="Ravel J."/>
            <person name="Rabinowicz P.D."/>
        </authorList>
    </citation>
    <scope>NUCLEOTIDE SEQUENCE [LARGE SCALE GENOMIC DNA]</scope>
    <source>
        <strain evidence="3">cv. Hale</strain>
    </source>
</reference>
<feature type="compositionally biased region" description="Pro residues" evidence="1">
    <location>
        <begin position="128"/>
        <end position="141"/>
    </location>
</feature>
<name>B9RXM9_RICCO</name>
<dbReference type="AlphaFoldDB" id="B9RXM9"/>
<feature type="compositionally biased region" description="Polar residues" evidence="1">
    <location>
        <begin position="1"/>
        <end position="13"/>
    </location>
</feature>
<feature type="region of interest" description="Disordered" evidence="1">
    <location>
        <begin position="128"/>
        <end position="150"/>
    </location>
</feature>
<evidence type="ECO:0008006" key="4">
    <source>
        <dbReference type="Google" id="ProtNLM"/>
    </source>
</evidence>
<dbReference type="STRING" id="3988.B9RXM9"/>
<dbReference type="Proteomes" id="UP000008311">
    <property type="component" value="Unassembled WGS sequence"/>
</dbReference>
<dbReference type="FunCoup" id="B9RXM9">
    <property type="interactions" value="41"/>
</dbReference>
<dbReference type="PANTHER" id="PTHR34682:SF3">
    <property type="entry name" value="AT HOOK MOTIF-CONTAINING PROTEIN"/>
    <property type="match status" value="1"/>
</dbReference>